<evidence type="ECO:0000313" key="2">
    <source>
        <dbReference type="Proteomes" id="UP000036681"/>
    </source>
</evidence>
<accession>A0A0M3ISB8</accession>
<name>A0A0M3ISB8_ASCLU</name>
<keyword evidence="2" id="KW-1185">Reference proteome</keyword>
<keyword evidence="1" id="KW-0472">Membrane</keyword>
<dbReference type="WBParaSite" id="ALUE_0002164601-mRNA-1">
    <property type="protein sequence ID" value="ALUE_0002164601-mRNA-1"/>
    <property type="gene ID" value="ALUE_0002164601"/>
</dbReference>
<dbReference type="AlphaFoldDB" id="A0A0M3ISB8"/>
<evidence type="ECO:0000313" key="3">
    <source>
        <dbReference type="WBParaSite" id="ALUE_0002164601-mRNA-1"/>
    </source>
</evidence>
<keyword evidence="1" id="KW-0812">Transmembrane</keyword>
<sequence length="106" mass="12925">MEHRISQVECLCSLGTSTSNISTQKGKMRKIALNVRRRAEMVFDEWHHLRLVQKVRKRNTINDSNLMSNQRRNPHCKYCFILYFYLFIYYFLLLKNFHLWVINIIE</sequence>
<feature type="transmembrane region" description="Helical" evidence="1">
    <location>
        <begin position="75"/>
        <end position="93"/>
    </location>
</feature>
<reference evidence="3" key="1">
    <citation type="submission" date="2017-02" db="UniProtKB">
        <authorList>
            <consortium name="WormBaseParasite"/>
        </authorList>
    </citation>
    <scope>IDENTIFICATION</scope>
</reference>
<organism evidence="2 3">
    <name type="scientific">Ascaris lumbricoides</name>
    <name type="common">Giant roundworm</name>
    <dbReference type="NCBI Taxonomy" id="6252"/>
    <lineage>
        <taxon>Eukaryota</taxon>
        <taxon>Metazoa</taxon>
        <taxon>Ecdysozoa</taxon>
        <taxon>Nematoda</taxon>
        <taxon>Chromadorea</taxon>
        <taxon>Rhabditida</taxon>
        <taxon>Spirurina</taxon>
        <taxon>Ascaridomorpha</taxon>
        <taxon>Ascaridoidea</taxon>
        <taxon>Ascarididae</taxon>
        <taxon>Ascaris</taxon>
    </lineage>
</organism>
<proteinExistence type="predicted"/>
<dbReference type="Proteomes" id="UP000036681">
    <property type="component" value="Unplaced"/>
</dbReference>
<keyword evidence="1" id="KW-1133">Transmembrane helix</keyword>
<evidence type="ECO:0000256" key="1">
    <source>
        <dbReference type="SAM" id="Phobius"/>
    </source>
</evidence>
<protein>
    <submittedName>
        <fullName evidence="3">Uncharacterized protein</fullName>
    </submittedName>
</protein>